<keyword evidence="1" id="KW-0378">Hydrolase</keyword>
<dbReference type="InterPro" id="IPR017853">
    <property type="entry name" value="GH"/>
</dbReference>
<protein>
    <submittedName>
        <fullName evidence="5">Beta-galactosidase</fullName>
    </submittedName>
</protein>
<dbReference type="GeneID" id="95358054"/>
<dbReference type="Proteomes" id="UP000617734">
    <property type="component" value="Unassembled WGS sequence"/>
</dbReference>
<dbReference type="Pfam" id="PF02449">
    <property type="entry name" value="Glyco_hydro_42"/>
    <property type="match status" value="1"/>
</dbReference>
<evidence type="ECO:0000259" key="3">
    <source>
        <dbReference type="Pfam" id="PF02449"/>
    </source>
</evidence>
<reference evidence="5" key="1">
    <citation type="journal article" date="2014" name="Int. J. Syst. Evol. Microbiol.">
        <title>Complete genome sequence of Corynebacterium casei LMG S-19264T (=DSM 44701T), isolated from a smear-ripened cheese.</title>
        <authorList>
            <consortium name="US DOE Joint Genome Institute (JGI-PGF)"/>
            <person name="Walter F."/>
            <person name="Albersmeier A."/>
            <person name="Kalinowski J."/>
            <person name="Ruckert C."/>
        </authorList>
    </citation>
    <scope>NUCLEOTIDE SEQUENCE</scope>
    <source>
        <strain evidence="5">JCM 4646</strain>
    </source>
</reference>
<dbReference type="InterPro" id="IPR013529">
    <property type="entry name" value="Glyco_hydro_42_N"/>
</dbReference>
<keyword evidence="6" id="KW-1185">Reference proteome</keyword>
<sequence length="545" mass="59045">MKHHHLDPATGQLHVHGEPYLIRGIELHNSSASSPDHLRPLWQRFVDSGVNTVLAPVSWELVEPQEGDFDFGLVDALLADARRHDLKLVLLWFGSWKNGSSSYVPAWVKLAPERFTLQQDAAGNVLDNLSPFDTSNRDADAAAFAALMEHLATVDGDAGTVVMVQVENEVGLLGAPRSHGPDASAAWTCPVPPVLLEALRDGGSPYITVPDGAPVPSWSELLGDATRTAELFMAWHYAAYIEHVAAAGRARHALPLFVNAWLDSIVPDASGPSDTADAAVAGGQTPGIYPSGGPLPHVSTAWKLAAPTIDFLAPDVYFGDFEIPFKGYAETNTTFFVPEMRADANGVSHSFLAIGSYGAIGVSPFGFDSLHENDTHDLRRTYRQLGALEREILHAQTQGLLRGFRTLPGQEQRITLGSHEFLARVHTEHDGETCGYGLLLQTEDDTFITAGHNFTLDPLPRDGVPAAVLRADDLAITDGRLTPQRRLNGDETFAGTRIRVADNPARMHGFMLTTGTHSGVVHFSLYPRRRAVGRGSHSDGGRVQR</sequence>
<accession>A0A918YWR1</accession>
<reference evidence="5" key="2">
    <citation type="submission" date="2020-09" db="EMBL/GenBank/DDBJ databases">
        <authorList>
            <person name="Sun Q."/>
            <person name="Ohkuma M."/>
        </authorList>
    </citation>
    <scope>NUCLEOTIDE SEQUENCE</scope>
    <source>
        <strain evidence="5">JCM 4646</strain>
    </source>
</reference>
<evidence type="ECO:0000259" key="4">
    <source>
        <dbReference type="Pfam" id="PF18120"/>
    </source>
</evidence>
<evidence type="ECO:0000313" key="6">
    <source>
        <dbReference type="Proteomes" id="UP000617734"/>
    </source>
</evidence>
<organism evidence="5 6">
    <name type="scientific">Kitasatospora indigofera</name>
    <dbReference type="NCBI Taxonomy" id="67307"/>
    <lineage>
        <taxon>Bacteria</taxon>
        <taxon>Bacillati</taxon>
        <taxon>Actinomycetota</taxon>
        <taxon>Actinomycetes</taxon>
        <taxon>Kitasatosporales</taxon>
        <taxon>Streptomycetaceae</taxon>
        <taxon>Kitasatospora</taxon>
    </lineage>
</organism>
<dbReference type="GO" id="GO:0004565">
    <property type="term" value="F:beta-galactosidase activity"/>
    <property type="evidence" value="ECO:0007669"/>
    <property type="project" value="InterPro"/>
</dbReference>
<dbReference type="InterPro" id="IPR040719">
    <property type="entry name" value="DUF5597"/>
</dbReference>
<dbReference type="RefSeq" id="WP_190215712.1">
    <property type="nucleotide sequence ID" value="NZ_BNBO01000091.1"/>
</dbReference>
<comment type="caution">
    <text evidence="5">The sequence shown here is derived from an EMBL/GenBank/DDBJ whole genome shotgun (WGS) entry which is preliminary data.</text>
</comment>
<feature type="domain" description="DUF5597" evidence="4">
    <location>
        <begin position="378"/>
        <end position="498"/>
    </location>
</feature>
<keyword evidence="2" id="KW-0326">Glycosidase</keyword>
<dbReference type="SUPFAM" id="SSF51445">
    <property type="entry name" value="(Trans)glycosidases"/>
    <property type="match status" value="1"/>
</dbReference>
<evidence type="ECO:0000256" key="2">
    <source>
        <dbReference type="ARBA" id="ARBA00023295"/>
    </source>
</evidence>
<evidence type="ECO:0000313" key="5">
    <source>
        <dbReference type="EMBL" id="GHE26325.1"/>
    </source>
</evidence>
<dbReference type="GO" id="GO:0009341">
    <property type="term" value="C:beta-galactosidase complex"/>
    <property type="evidence" value="ECO:0007669"/>
    <property type="project" value="InterPro"/>
</dbReference>
<dbReference type="AlphaFoldDB" id="A0A918YWR1"/>
<dbReference type="Gene3D" id="3.20.20.80">
    <property type="entry name" value="Glycosidases"/>
    <property type="match status" value="1"/>
</dbReference>
<dbReference type="GO" id="GO:0005975">
    <property type="term" value="P:carbohydrate metabolic process"/>
    <property type="evidence" value="ECO:0007669"/>
    <property type="project" value="InterPro"/>
</dbReference>
<feature type="domain" description="Glycoside hydrolase family 42 N-terminal" evidence="3">
    <location>
        <begin position="43"/>
        <end position="186"/>
    </location>
</feature>
<proteinExistence type="predicted"/>
<dbReference type="Gene3D" id="2.60.220.20">
    <property type="entry name" value="putative beta-Galactosidase from caulobacter crescentus"/>
    <property type="match status" value="1"/>
</dbReference>
<dbReference type="EMBL" id="BNBO01000091">
    <property type="protein sequence ID" value="GHE26325.1"/>
    <property type="molecule type" value="Genomic_DNA"/>
</dbReference>
<dbReference type="Pfam" id="PF18120">
    <property type="entry name" value="DUF5597"/>
    <property type="match status" value="1"/>
</dbReference>
<name>A0A918YWR1_9ACTN</name>
<gene>
    <name evidence="5" type="ORF">GCM10018781_78480</name>
</gene>
<evidence type="ECO:0000256" key="1">
    <source>
        <dbReference type="ARBA" id="ARBA00022801"/>
    </source>
</evidence>